<gene>
    <name evidence="4" type="primary">ank-2</name>
</gene>
<dbReference type="AlphaFoldDB" id="A0A0F6Y976"/>
<evidence type="ECO:0000256" key="3">
    <source>
        <dbReference type="PROSITE-ProRule" id="PRU00023"/>
    </source>
</evidence>
<evidence type="ECO:0000256" key="1">
    <source>
        <dbReference type="ARBA" id="ARBA00022737"/>
    </source>
</evidence>
<dbReference type="InterPro" id="IPR002110">
    <property type="entry name" value="Ankyrin_rpt"/>
</dbReference>
<dbReference type="SUPFAM" id="SSF48403">
    <property type="entry name" value="Ankyrin repeat"/>
    <property type="match status" value="2"/>
</dbReference>
<evidence type="ECO:0000256" key="2">
    <source>
        <dbReference type="ARBA" id="ARBA00023043"/>
    </source>
</evidence>
<proteinExistence type="predicted"/>
<feature type="repeat" description="ANK" evidence="3">
    <location>
        <begin position="74"/>
        <end position="106"/>
    </location>
</feature>
<dbReference type="PROSITE" id="PS50297">
    <property type="entry name" value="ANK_REP_REGION"/>
    <property type="match status" value="4"/>
</dbReference>
<keyword evidence="1" id="KW-0677">Repeat</keyword>
<reference evidence="4" key="1">
    <citation type="journal article" date="2015" name="J. Virol.">
        <title>Genomic and Proteomic Analyses Indicate that Banchine and Campoplegine Polydnaviruses Have Similar, if Not Identical, Viral Ancestors.</title>
        <authorList>
            <person name="Beliveau C."/>
            <person name="Cohen A."/>
            <person name="Stewart D."/>
            <person name="Periquet G."/>
            <person name="Djoumad A."/>
            <person name="Kuhn L."/>
            <person name="Stoltz D."/>
            <person name="Volkoff A.-N."/>
            <person name="Herniou E."/>
            <person name="Drezen J.-M."/>
            <person name="Cusson M."/>
        </authorList>
    </citation>
    <scope>NUCLEOTIDE SEQUENCE</scope>
</reference>
<organism evidence="4">
    <name type="scientific">Glypta fumiferanae</name>
    <dbReference type="NCBI Taxonomy" id="389681"/>
    <lineage>
        <taxon>Eukaryota</taxon>
        <taxon>Metazoa</taxon>
        <taxon>Ecdysozoa</taxon>
        <taxon>Arthropoda</taxon>
        <taxon>Hexapoda</taxon>
        <taxon>Insecta</taxon>
        <taxon>Pterygota</taxon>
        <taxon>Neoptera</taxon>
        <taxon>Endopterygota</taxon>
        <taxon>Hymenoptera</taxon>
        <taxon>Apocrita</taxon>
        <taxon>Ichneumonoidea</taxon>
        <taxon>Ichneumonidae</taxon>
        <taxon>Banchinae</taxon>
        <taxon>Glypta</taxon>
    </lineage>
</organism>
<keyword evidence="2 3" id="KW-0040">ANK repeat</keyword>
<accession>A0A0F6Y976</accession>
<sequence length="590" mass="67274">MADDSKDIDCLKVNLIKAMKEEDLETLEKVVGTCNNDFSVGSFLHAVVDKGSSTILKLLLQYGADVNAVHAEKEGYTLLHHAADKDQFDAARILIKYKANVNTTDGNGKFPITYAIENVNFEMTKLLVSSGAKIKYPWEIVDGTPDENFWRIIKFLVDNDSGIDIDGRDKYGRTALNNIMCDRDDHPYMADMYTEYEDIRNLRRDLAKTLLRRGADVDGQMPCGWSLLHCVIYNNDNKFLKILLKYKANVNVATTDDMCTPLHLATGSGNYSATRMLIDAGARVNAKDVHGESVLTSACDAQNKEIVETLLKFGAKVDDTDKQNLTSMYTAATNDFEIVETLLGACADVEYRDTSGITALHMAVFFKCQKNVEELLEYGADINRTCKPEELEEFARRLNDENEDNVVEREALILLNICNNELRSDQNGSFANIVDVIRRHITKLKSLNMYVDKRYHESSLFVDESEEYRIICEREVELMKREKIRRSNVSYYDILKKSTDQLASLTRNKRITDILESLSRTKRFPVFRKMLHYHLKKGQHRGNLLRSSLKTFNVLSRFALPESVSFDLLMHLSNLDLVNLIEADPNNDRR</sequence>
<dbReference type="PANTHER" id="PTHR24189">
    <property type="entry name" value="MYOTROPHIN"/>
    <property type="match status" value="1"/>
</dbReference>
<dbReference type="InterPro" id="IPR036770">
    <property type="entry name" value="Ankyrin_rpt-contain_sf"/>
</dbReference>
<dbReference type="SMART" id="SM00248">
    <property type="entry name" value="ANK"/>
    <property type="match status" value="8"/>
</dbReference>
<feature type="repeat" description="ANK" evidence="3">
    <location>
        <begin position="257"/>
        <end position="289"/>
    </location>
</feature>
<evidence type="ECO:0000313" key="4">
    <source>
        <dbReference type="EMBL" id="AKD28024.1"/>
    </source>
</evidence>
<dbReference type="PANTHER" id="PTHR24189:SF72">
    <property type="entry name" value="ANKYRIN REPEAT-CONTAINING DOMAIN-CONTAINING PROTEIN"/>
    <property type="match status" value="1"/>
</dbReference>
<name>A0A0F6Y976_9HYME</name>
<dbReference type="EMBL" id="KP706795">
    <property type="protein sequence ID" value="AKD28024.1"/>
    <property type="molecule type" value="Genomic_DNA"/>
</dbReference>
<dbReference type="InterPro" id="IPR050745">
    <property type="entry name" value="Multifunctional_regulatory"/>
</dbReference>
<dbReference type="PROSITE" id="PS50088">
    <property type="entry name" value="ANK_REPEAT"/>
    <property type="match status" value="5"/>
</dbReference>
<feature type="repeat" description="ANK" evidence="3">
    <location>
        <begin position="355"/>
        <end position="387"/>
    </location>
</feature>
<dbReference type="Gene3D" id="1.25.40.20">
    <property type="entry name" value="Ankyrin repeat-containing domain"/>
    <property type="match status" value="2"/>
</dbReference>
<feature type="repeat" description="ANK" evidence="3">
    <location>
        <begin position="39"/>
        <end position="71"/>
    </location>
</feature>
<feature type="repeat" description="ANK" evidence="3">
    <location>
        <begin position="290"/>
        <end position="322"/>
    </location>
</feature>
<dbReference type="Pfam" id="PF12796">
    <property type="entry name" value="Ank_2"/>
    <property type="match status" value="3"/>
</dbReference>
<protein>
    <submittedName>
        <fullName evidence="4">Ankyrin repeat domain protein</fullName>
    </submittedName>
</protein>